<dbReference type="RefSeq" id="WP_184727279.1">
    <property type="nucleotide sequence ID" value="NZ_JACHIW010000001.1"/>
</dbReference>
<dbReference type="InterPro" id="IPR025680">
    <property type="entry name" value="DddI"/>
</dbReference>
<dbReference type="Proteomes" id="UP000584374">
    <property type="component" value="Unassembled WGS sequence"/>
</dbReference>
<gene>
    <name evidence="2" type="ORF">BJ970_003610</name>
</gene>
<organism evidence="2 3">
    <name type="scientific">Saccharopolyspora phatthalungensis</name>
    <dbReference type="NCBI Taxonomy" id="664693"/>
    <lineage>
        <taxon>Bacteria</taxon>
        <taxon>Bacillati</taxon>
        <taxon>Actinomycetota</taxon>
        <taxon>Actinomycetes</taxon>
        <taxon>Pseudonocardiales</taxon>
        <taxon>Pseudonocardiaceae</taxon>
        <taxon>Saccharopolyspora</taxon>
    </lineage>
</organism>
<proteinExistence type="predicted"/>
<evidence type="ECO:0008006" key="4">
    <source>
        <dbReference type="Google" id="ProtNLM"/>
    </source>
</evidence>
<comment type="caution">
    <text evidence="2">The sequence shown here is derived from an EMBL/GenBank/DDBJ whole genome shotgun (WGS) entry which is preliminary data.</text>
</comment>
<evidence type="ECO:0000313" key="3">
    <source>
        <dbReference type="Proteomes" id="UP000584374"/>
    </source>
</evidence>
<sequence length="144" mass="16192">MTIDARWAVFAEDGSERGAQLLVEDRDQVRELVELLADPAADVARLIHRERPLWDVERGFFDHDVYATVRDGFGYLSYQDAKRDKAYPEGDPASEGCEFDDDDFPPGAGLPVEKFTEILVEFLRTADRPASVTWRELSTGPAGE</sequence>
<keyword evidence="3" id="KW-1185">Reference proteome</keyword>
<dbReference type="EMBL" id="JACHIW010000001">
    <property type="protein sequence ID" value="MBB5156076.1"/>
    <property type="molecule type" value="Genomic_DNA"/>
</dbReference>
<feature type="region of interest" description="Disordered" evidence="1">
    <location>
        <begin position="85"/>
        <end position="105"/>
    </location>
</feature>
<evidence type="ECO:0000313" key="2">
    <source>
        <dbReference type="EMBL" id="MBB5156076.1"/>
    </source>
</evidence>
<protein>
    <recommendedName>
        <fullName evidence="4">Immunity protein Imm1</fullName>
    </recommendedName>
</protein>
<reference evidence="2 3" key="1">
    <citation type="submission" date="2020-08" db="EMBL/GenBank/DDBJ databases">
        <title>Sequencing the genomes of 1000 actinobacteria strains.</title>
        <authorList>
            <person name="Klenk H.-P."/>
        </authorList>
    </citation>
    <scope>NUCLEOTIDE SEQUENCE [LARGE SCALE GENOMIC DNA]</scope>
    <source>
        <strain evidence="2 3">DSM 45584</strain>
    </source>
</reference>
<name>A0A840Q6I1_9PSEU</name>
<dbReference type="Pfam" id="PF14430">
    <property type="entry name" value="Imm1"/>
    <property type="match status" value="1"/>
</dbReference>
<evidence type="ECO:0000256" key="1">
    <source>
        <dbReference type="SAM" id="MobiDB-lite"/>
    </source>
</evidence>
<accession>A0A840Q6I1</accession>
<dbReference type="AlphaFoldDB" id="A0A840Q6I1"/>